<sequence>MIAHRFILSLAAAALFLPLACGAAKPEAEKHIDVARQERFEDQAAAIRQEMKTGGRFEFLTAAERGGVEKQLDTIAAILEAHSGAKLDDDAQLDVYAAQETANSILTQKDGRRLICEYTAPTGSNRKVKQCMTFAERTRAHKESQNTMRDNLHKNAPDMRGPNG</sequence>
<dbReference type="RefSeq" id="WP_133818155.1">
    <property type="nucleotide sequence ID" value="NZ_SNZH01000004.1"/>
</dbReference>
<evidence type="ECO:0000313" key="4">
    <source>
        <dbReference type="Proteomes" id="UP000295293"/>
    </source>
</evidence>
<dbReference type="Proteomes" id="UP000295293">
    <property type="component" value="Unassembled WGS sequence"/>
</dbReference>
<comment type="caution">
    <text evidence="3">The sequence shown here is derived from an EMBL/GenBank/DDBJ whole genome shotgun (WGS) entry which is preliminary data.</text>
</comment>
<dbReference type="EMBL" id="SNZH01000004">
    <property type="protein sequence ID" value="TDR45789.1"/>
    <property type="molecule type" value="Genomic_DNA"/>
</dbReference>
<protein>
    <submittedName>
        <fullName evidence="3">Uncharacterized protein</fullName>
    </submittedName>
</protein>
<keyword evidence="4" id="KW-1185">Reference proteome</keyword>
<accession>A0A4R6Z2T4</accession>
<evidence type="ECO:0000313" key="3">
    <source>
        <dbReference type="EMBL" id="TDR45789.1"/>
    </source>
</evidence>
<evidence type="ECO:0000256" key="2">
    <source>
        <dbReference type="SAM" id="SignalP"/>
    </source>
</evidence>
<feature type="signal peptide" evidence="2">
    <location>
        <begin position="1"/>
        <end position="23"/>
    </location>
</feature>
<organism evidence="3 4">
    <name type="scientific">Tahibacter aquaticus</name>
    <dbReference type="NCBI Taxonomy" id="520092"/>
    <lineage>
        <taxon>Bacteria</taxon>
        <taxon>Pseudomonadati</taxon>
        <taxon>Pseudomonadota</taxon>
        <taxon>Gammaproteobacteria</taxon>
        <taxon>Lysobacterales</taxon>
        <taxon>Rhodanobacteraceae</taxon>
        <taxon>Tahibacter</taxon>
    </lineage>
</organism>
<dbReference type="AlphaFoldDB" id="A0A4R6Z2T4"/>
<dbReference type="OrthoDB" id="5956489at2"/>
<gene>
    <name evidence="3" type="ORF">DFR29_104217</name>
</gene>
<evidence type="ECO:0000256" key="1">
    <source>
        <dbReference type="SAM" id="MobiDB-lite"/>
    </source>
</evidence>
<feature type="compositionally biased region" description="Basic and acidic residues" evidence="1">
    <location>
        <begin position="138"/>
        <end position="157"/>
    </location>
</feature>
<name>A0A4R6Z2T4_9GAMM</name>
<proteinExistence type="predicted"/>
<reference evidence="3 4" key="1">
    <citation type="submission" date="2019-03" db="EMBL/GenBank/DDBJ databases">
        <title>Genomic Encyclopedia of Type Strains, Phase IV (KMG-IV): sequencing the most valuable type-strain genomes for metagenomic binning, comparative biology and taxonomic classification.</title>
        <authorList>
            <person name="Goeker M."/>
        </authorList>
    </citation>
    <scope>NUCLEOTIDE SEQUENCE [LARGE SCALE GENOMIC DNA]</scope>
    <source>
        <strain evidence="3 4">DSM 21667</strain>
    </source>
</reference>
<keyword evidence="2" id="KW-0732">Signal</keyword>
<feature type="region of interest" description="Disordered" evidence="1">
    <location>
        <begin position="138"/>
        <end position="164"/>
    </location>
</feature>
<feature type="chain" id="PRO_5020610136" evidence="2">
    <location>
        <begin position="24"/>
        <end position="164"/>
    </location>
</feature>